<evidence type="ECO:0000256" key="1">
    <source>
        <dbReference type="SAM" id="MobiDB-lite"/>
    </source>
</evidence>
<organism evidence="2 3">
    <name type="scientific">Eleginops maclovinus</name>
    <name type="common">Patagonian blennie</name>
    <name type="synonym">Eleginus maclovinus</name>
    <dbReference type="NCBI Taxonomy" id="56733"/>
    <lineage>
        <taxon>Eukaryota</taxon>
        <taxon>Metazoa</taxon>
        <taxon>Chordata</taxon>
        <taxon>Craniata</taxon>
        <taxon>Vertebrata</taxon>
        <taxon>Euteleostomi</taxon>
        <taxon>Actinopterygii</taxon>
        <taxon>Neopterygii</taxon>
        <taxon>Teleostei</taxon>
        <taxon>Neoteleostei</taxon>
        <taxon>Acanthomorphata</taxon>
        <taxon>Eupercaria</taxon>
        <taxon>Perciformes</taxon>
        <taxon>Notothenioidei</taxon>
        <taxon>Eleginopidae</taxon>
        <taxon>Eleginops</taxon>
    </lineage>
</organism>
<gene>
    <name evidence="2" type="ORF">PBY51_005281</name>
</gene>
<evidence type="ECO:0000313" key="3">
    <source>
        <dbReference type="Proteomes" id="UP001346869"/>
    </source>
</evidence>
<keyword evidence="3" id="KW-1185">Reference proteome</keyword>
<feature type="region of interest" description="Disordered" evidence="1">
    <location>
        <begin position="40"/>
        <end position="66"/>
    </location>
</feature>
<accession>A0AAN8AHF1</accession>
<reference evidence="2 3" key="1">
    <citation type="journal article" date="2023" name="Genes (Basel)">
        <title>Chromosome-Level Genome Assembly and Circadian Gene Repertoire of the Patagonia Blennie Eleginops maclovinus-The Closest Ancestral Proxy of Antarctic Cryonotothenioids.</title>
        <authorList>
            <person name="Cheng C.C."/>
            <person name="Rivera-Colon A.G."/>
            <person name="Minhas B.F."/>
            <person name="Wilson L."/>
            <person name="Rayamajhi N."/>
            <person name="Vargas-Chacoff L."/>
            <person name="Catchen J.M."/>
        </authorList>
    </citation>
    <scope>NUCLEOTIDE SEQUENCE [LARGE SCALE GENOMIC DNA]</scope>
    <source>
        <strain evidence="2">JMC-PN-2008</strain>
    </source>
</reference>
<dbReference type="Proteomes" id="UP001346869">
    <property type="component" value="Unassembled WGS sequence"/>
</dbReference>
<dbReference type="AlphaFoldDB" id="A0AAN8AHF1"/>
<sequence length="110" mass="11992">MQLLLKGVAVTESPHPLVSLSLNPSFLSLSPRLLLRPPRHGLLTKDAARRSSEPGAGEQIRPVTSSSYRRRRLGRLGLKGDTRTLPLLENRVAEVIRLSVVVGPQQAGVK</sequence>
<evidence type="ECO:0000313" key="2">
    <source>
        <dbReference type="EMBL" id="KAK5855147.1"/>
    </source>
</evidence>
<reference evidence="2 3" key="2">
    <citation type="journal article" date="2023" name="Mol. Biol. Evol.">
        <title>Genomics of Secondarily Temperate Adaptation in the Only Non-Antarctic Icefish.</title>
        <authorList>
            <person name="Rivera-Colon A.G."/>
            <person name="Rayamajhi N."/>
            <person name="Minhas B.F."/>
            <person name="Madrigal G."/>
            <person name="Bilyk K.T."/>
            <person name="Yoon V."/>
            <person name="Hune M."/>
            <person name="Gregory S."/>
            <person name="Cheng C.H.C."/>
            <person name="Catchen J.M."/>
        </authorList>
    </citation>
    <scope>NUCLEOTIDE SEQUENCE [LARGE SCALE GENOMIC DNA]</scope>
    <source>
        <strain evidence="2">JMC-PN-2008</strain>
    </source>
</reference>
<protein>
    <submittedName>
        <fullName evidence="2">Uncharacterized protein</fullName>
    </submittedName>
</protein>
<proteinExistence type="predicted"/>
<dbReference type="EMBL" id="JAUZQC010000018">
    <property type="protein sequence ID" value="KAK5855147.1"/>
    <property type="molecule type" value="Genomic_DNA"/>
</dbReference>
<name>A0AAN8AHF1_ELEMC</name>
<comment type="caution">
    <text evidence="2">The sequence shown here is derived from an EMBL/GenBank/DDBJ whole genome shotgun (WGS) entry which is preliminary data.</text>
</comment>